<gene>
    <name evidence="1" type="ORF">GCM10012284_40730</name>
</gene>
<dbReference type="AlphaFoldDB" id="A0A8J3FQM4"/>
<accession>A0A8J3FQM4</accession>
<dbReference type="SUPFAM" id="SSF51197">
    <property type="entry name" value="Clavaminate synthase-like"/>
    <property type="match status" value="1"/>
</dbReference>
<dbReference type="GO" id="GO:0016706">
    <property type="term" value="F:2-oxoglutarate-dependent dioxygenase activity"/>
    <property type="evidence" value="ECO:0007669"/>
    <property type="project" value="UniProtKB-ARBA"/>
</dbReference>
<dbReference type="PANTHER" id="PTHR20883">
    <property type="entry name" value="PHYTANOYL-COA DIOXYGENASE DOMAIN CONTAINING 1"/>
    <property type="match status" value="1"/>
</dbReference>
<protein>
    <recommendedName>
        <fullName evidence="3">Ectoine hydroxylase-related dioxygenase, phytanoyl-CoA dioxygenase (PhyH) family</fullName>
    </recommendedName>
</protein>
<organism evidence="1 2">
    <name type="scientific">Mangrovihabitans endophyticus</name>
    <dbReference type="NCBI Taxonomy" id="1751298"/>
    <lineage>
        <taxon>Bacteria</taxon>
        <taxon>Bacillati</taxon>
        <taxon>Actinomycetota</taxon>
        <taxon>Actinomycetes</taxon>
        <taxon>Micromonosporales</taxon>
        <taxon>Micromonosporaceae</taxon>
        <taxon>Mangrovihabitans</taxon>
    </lineage>
</organism>
<comment type="caution">
    <text evidence="1">The sequence shown here is derived from an EMBL/GenBank/DDBJ whole genome shotgun (WGS) entry which is preliminary data.</text>
</comment>
<dbReference type="GO" id="GO:0005506">
    <property type="term" value="F:iron ion binding"/>
    <property type="evidence" value="ECO:0007669"/>
    <property type="project" value="UniProtKB-ARBA"/>
</dbReference>
<dbReference type="Proteomes" id="UP000656042">
    <property type="component" value="Unassembled WGS sequence"/>
</dbReference>
<dbReference type="Pfam" id="PF05721">
    <property type="entry name" value="PhyH"/>
    <property type="match status" value="1"/>
</dbReference>
<reference evidence="1" key="1">
    <citation type="journal article" date="2014" name="Int. J. Syst. Evol. Microbiol.">
        <title>Complete genome sequence of Corynebacterium casei LMG S-19264T (=DSM 44701T), isolated from a smear-ripened cheese.</title>
        <authorList>
            <consortium name="US DOE Joint Genome Institute (JGI-PGF)"/>
            <person name="Walter F."/>
            <person name="Albersmeier A."/>
            <person name="Kalinowski J."/>
            <person name="Ruckert C."/>
        </authorList>
    </citation>
    <scope>NUCLEOTIDE SEQUENCE</scope>
    <source>
        <strain evidence="1">CGMCC 4.7299</strain>
    </source>
</reference>
<dbReference type="Gene3D" id="2.60.120.620">
    <property type="entry name" value="q2cbj1_9rhob like domain"/>
    <property type="match status" value="1"/>
</dbReference>
<sequence>MTQVQAPVGVPMTEDERDQFERDGYLVVRSVLTDDEVAVARAAILRFRERRGAAGALHQLSAVTACPELAFLLDHPRVFGYVWSLLGWNIHVYHSHVDVHPQLTRRQPDWWHWHQDGGRQNRELETDPRPRMSVKLAYWLSDVSEPGRGNFTVLPGSHRINWLPGPPRRDVAWPAPQGAVQITANAGDVVVFDRRLWHARSDNYSPVTRVGAFFGYTYRWVAGRDDVGGLPRRPEWATFSPVQRQLLGGAGNGDGDHAWGHEPSTTPLYGELANRGLLDGAIPALIR</sequence>
<reference evidence="1" key="2">
    <citation type="submission" date="2020-09" db="EMBL/GenBank/DDBJ databases">
        <authorList>
            <person name="Sun Q."/>
            <person name="Zhou Y."/>
        </authorList>
    </citation>
    <scope>NUCLEOTIDE SEQUENCE</scope>
    <source>
        <strain evidence="1">CGMCC 4.7299</strain>
    </source>
</reference>
<dbReference type="InterPro" id="IPR008775">
    <property type="entry name" value="Phytyl_CoA_dOase-like"/>
</dbReference>
<evidence type="ECO:0000313" key="1">
    <source>
        <dbReference type="EMBL" id="GGL02033.1"/>
    </source>
</evidence>
<name>A0A8J3FQM4_9ACTN</name>
<evidence type="ECO:0000313" key="2">
    <source>
        <dbReference type="Proteomes" id="UP000656042"/>
    </source>
</evidence>
<proteinExistence type="predicted"/>
<dbReference type="PANTHER" id="PTHR20883:SF48">
    <property type="entry name" value="ECTOINE DIOXYGENASE"/>
    <property type="match status" value="1"/>
</dbReference>
<evidence type="ECO:0008006" key="3">
    <source>
        <dbReference type="Google" id="ProtNLM"/>
    </source>
</evidence>
<keyword evidence="2" id="KW-1185">Reference proteome</keyword>
<dbReference type="EMBL" id="BMMX01000019">
    <property type="protein sequence ID" value="GGL02033.1"/>
    <property type="molecule type" value="Genomic_DNA"/>
</dbReference>